<reference evidence="3 4" key="2">
    <citation type="journal article" date="2011" name="Stand. Genomic Sci.">
        <title>Complete genome sequence of Truepera radiovictrix type strain (RQ-24).</title>
        <authorList>
            <person name="Ivanova N."/>
            <person name="Rohde C."/>
            <person name="Munk C."/>
            <person name="Nolan M."/>
            <person name="Lucas S."/>
            <person name="Del Rio T.G."/>
            <person name="Tice H."/>
            <person name="Deshpande S."/>
            <person name="Cheng J.F."/>
            <person name="Tapia R."/>
            <person name="Han C."/>
            <person name="Goodwin L."/>
            <person name="Pitluck S."/>
            <person name="Liolios K."/>
            <person name="Mavromatis K."/>
            <person name="Mikhailova N."/>
            <person name="Pati A."/>
            <person name="Chen A."/>
            <person name="Palaniappan K."/>
            <person name="Land M."/>
            <person name="Hauser L."/>
            <person name="Chang Y.J."/>
            <person name="Jeffries C.D."/>
            <person name="Brambilla E."/>
            <person name="Rohde M."/>
            <person name="Goker M."/>
            <person name="Tindall B.J."/>
            <person name="Woyke T."/>
            <person name="Bristow J."/>
            <person name="Eisen J.A."/>
            <person name="Markowitz V."/>
            <person name="Hugenholtz P."/>
            <person name="Kyrpides N.C."/>
            <person name="Klenk H.P."/>
            <person name="Lapidus A."/>
        </authorList>
    </citation>
    <scope>NUCLEOTIDE SEQUENCE [LARGE SCALE GENOMIC DNA]</scope>
    <source>
        <strain evidence="4">DSM 17093 / CIP 108686 / LMG 22925 / RQ-24</strain>
    </source>
</reference>
<dbReference type="RefSeq" id="WP_013177823.1">
    <property type="nucleotide sequence ID" value="NC_014221.1"/>
</dbReference>
<organism evidence="3 4">
    <name type="scientific">Truepera radiovictrix (strain DSM 17093 / CIP 108686 / LMG 22925 / RQ-24)</name>
    <dbReference type="NCBI Taxonomy" id="649638"/>
    <lineage>
        <taxon>Bacteria</taxon>
        <taxon>Thermotogati</taxon>
        <taxon>Deinococcota</taxon>
        <taxon>Deinococci</taxon>
        <taxon>Trueperales</taxon>
        <taxon>Trueperaceae</taxon>
        <taxon>Truepera</taxon>
    </lineage>
</organism>
<evidence type="ECO:0000313" key="4">
    <source>
        <dbReference type="Proteomes" id="UP000000379"/>
    </source>
</evidence>
<feature type="chain" id="PRO_5003094639" evidence="2">
    <location>
        <begin position="30"/>
        <end position="330"/>
    </location>
</feature>
<feature type="compositionally biased region" description="Pro residues" evidence="1">
    <location>
        <begin position="122"/>
        <end position="144"/>
    </location>
</feature>
<dbReference type="EMBL" id="CP002049">
    <property type="protein sequence ID" value="ADI14453.1"/>
    <property type="molecule type" value="Genomic_DNA"/>
</dbReference>
<evidence type="ECO:0000256" key="1">
    <source>
        <dbReference type="SAM" id="MobiDB-lite"/>
    </source>
</evidence>
<feature type="compositionally biased region" description="Low complexity" evidence="1">
    <location>
        <begin position="112"/>
        <end position="121"/>
    </location>
</feature>
<feature type="region of interest" description="Disordered" evidence="1">
    <location>
        <begin position="72"/>
        <end position="172"/>
    </location>
</feature>
<dbReference type="STRING" id="649638.Trad_1331"/>
<dbReference type="Proteomes" id="UP000000379">
    <property type="component" value="Chromosome"/>
</dbReference>
<accession>D7CWU5</accession>
<name>D7CWU5_TRURR</name>
<dbReference type="AlphaFoldDB" id="D7CWU5"/>
<feature type="compositionally biased region" description="Pro residues" evidence="1">
    <location>
        <begin position="30"/>
        <end position="40"/>
    </location>
</feature>
<feature type="region of interest" description="Disordered" evidence="1">
    <location>
        <begin position="26"/>
        <end position="60"/>
    </location>
</feature>
<protein>
    <submittedName>
        <fullName evidence="3">Uncharacterized protein</fullName>
    </submittedName>
</protein>
<gene>
    <name evidence="3" type="ordered locus">Trad_1331</name>
</gene>
<reference evidence="4" key="1">
    <citation type="submission" date="2010-05" db="EMBL/GenBank/DDBJ databases">
        <title>The complete genome of Truepera radiovictris DSM 17093.</title>
        <authorList>
            <consortium name="US DOE Joint Genome Institute (JGI-PGF)"/>
            <person name="Lucas S."/>
            <person name="Copeland A."/>
            <person name="Lapidus A."/>
            <person name="Glavina del Rio T."/>
            <person name="Dalin E."/>
            <person name="Tice H."/>
            <person name="Bruce D."/>
            <person name="Goodwin L."/>
            <person name="Pitluck S."/>
            <person name="Kyrpides N."/>
            <person name="Mavromatis K."/>
            <person name="Ovchinnikova G."/>
            <person name="Munk A.C."/>
            <person name="Detter J.C."/>
            <person name="Han C."/>
            <person name="Tapia R."/>
            <person name="Land M."/>
            <person name="Hauser L."/>
            <person name="Markowitz V."/>
            <person name="Cheng J.-F."/>
            <person name="Hugenholtz P."/>
            <person name="Woyke T."/>
            <person name="Wu D."/>
            <person name="Tindall B."/>
            <person name="Pomrenke H.G."/>
            <person name="Brambilla E."/>
            <person name="Klenk H.-P."/>
            <person name="Eisen J.A."/>
        </authorList>
    </citation>
    <scope>NUCLEOTIDE SEQUENCE [LARGE SCALE GENOMIC DNA]</scope>
    <source>
        <strain evidence="4">DSM 17093 / CIP 108686 / LMG 22925 / RQ-24</strain>
    </source>
</reference>
<proteinExistence type="predicted"/>
<evidence type="ECO:0000313" key="3">
    <source>
        <dbReference type="EMBL" id="ADI14453.1"/>
    </source>
</evidence>
<feature type="compositionally biased region" description="Low complexity" evidence="1">
    <location>
        <begin position="145"/>
        <end position="158"/>
    </location>
</feature>
<sequence length="330" mass="33789">MSRKTPRSPWRTALALLSLGLSWTLATPAAPTPTDTPPPANDAAMTGGAPPLPAATPPEVTADLRIAELPFLIPLPEEAGPDAASPAPRGAEQPPAADQAAIANPFSALFGPAPDTETPPAVAEPPPVAPPPVAEVSAPPPPPESVVEGPPDLSELIPTPTPRPPLTRPGELPRRLEASATPQTPRPLAWEGADAHAARGGALAEVAALRVPPLEPGTPVTQRPAGLSATAAGATTPLQPPPPLQLAHSREAQAAGNTVQRLLDERGVVFTAMSTGTGVFRTQEHDGPILLAVGEALPGSEVVLVELTPDAAAFAYGERTDVRHRLPLRP</sequence>
<dbReference type="KEGG" id="tra:Trad_1331"/>
<dbReference type="HOGENOM" id="CLU_841832_0_0_0"/>
<evidence type="ECO:0000256" key="2">
    <source>
        <dbReference type="SAM" id="SignalP"/>
    </source>
</evidence>
<feature type="signal peptide" evidence="2">
    <location>
        <begin position="1"/>
        <end position="29"/>
    </location>
</feature>
<keyword evidence="4" id="KW-1185">Reference proteome</keyword>
<keyword evidence="2" id="KW-0732">Signal</keyword>